<dbReference type="RefSeq" id="WP_091583937.1">
    <property type="nucleotide sequence ID" value="NZ_FLRH01000004.1"/>
</dbReference>
<organism evidence="2 3">
    <name type="scientific">Micromonospora sediminicola</name>
    <dbReference type="NCBI Taxonomy" id="946078"/>
    <lineage>
        <taxon>Bacteria</taxon>
        <taxon>Bacillati</taxon>
        <taxon>Actinomycetota</taxon>
        <taxon>Actinomycetes</taxon>
        <taxon>Micromonosporales</taxon>
        <taxon>Micromonosporaceae</taxon>
        <taxon>Micromonospora</taxon>
    </lineage>
</organism>
<evidence type="ECO:0000313" key="3">
    <source>
        <dbReference type="Proteomes" id="UP000199558"/>
    </source>
</evidence>
<proteinExistence type="predicted"/>
<sequence>MTVIDLGELRDGAVSDVPGRAPRAVGRPFRVLVVLLVALVTLASATPPARPAQWTVPGGTGASAFVAGDRVYVVRPLDWRPGALREVVAYRDGRERWRSRLPTPGEVVSVWEMGDRVLAAGPNGPDQAWQTVALEAATGRLSWRQPALGYPAGDALLLQPTTASGPQEVRRVAVADGRTLWTAPATPDLRFVLGPAGVEGLLVVPESGETVVLDAVTGERLAARDLHPGELPTQRRVLTAGDLVLEIREDGVAAYQRETLRSRWTADLPLLDYVDTCGDVLCASRQTGGMWGLDPATGAVRWATDRWFGVIRVDGGRLLVGAGDGDGGGGGGDRLAMLDADDGRLVADLPGWAVVAPNEFGDRLFLTRPLGGGRLLLAELDLPAGRLPVRGVLSGVDCSAGRVLVVCRDRDGDFTVRRLP</sequence>
<evidence type="ECO:0000313" key="2">
    <source>
        <dbReference type="EMBL" id="SBT67996.1"/>
    </source>
</evidence>
<dbReference type="AlphaFoldDB" id="A0A1A9BFZ8"/>
<dbReference type="Proteomes" id="UP000199558">
    <property type="component" value="Unassembled WGS sequence"/>
</dbReference>
<dbReference type="InterPro" id="IPR002372">
    <property type="entry name" value="PQQ_rpt_dom"/>
</dbReference>
<gene>
    <name evidence="2" type="ORF">GA0070622_5085</name>
</gene>
<name>A0A1A9BFZ8_9ACTN</name>
<dbReference type="Gene3D" id="2.130.10.10">
    <property type="entry name" value="YVTN repeat-like/Quinoprotein amine dehydrogenase"/>
    <property type="match status" value="2"/>
</dbReference>
<keyword evidence="3" id="KW-1185">Reference proteome</keyword>
<accession>A0A1A9BFZ8</accession>
<dbReference type="InterPro" id="IPR015943">
    <property type="entry name" value="WD40/YVTN_repeat-like_dom_sf"/>
</dbReference>
<dbReference type="Pfam" id="PF13360">
    <property type="entry name" value="PQQ_2"/>
    <property type="match status" value="2"/>
</dbReference>
<feature type="domain" description="Pyrrolo-quinoline quinone repeat" evidence="1">
    <location>
        <begin position="54"/>
        <end position="152"/>
    </location>
</feature>
<dbReference type="InterPro" id="IPR011047">
    <property type="entry name" value="Quinoprotein_ADH-like_sf"/>
</dbReference>
<reference evidence="3" key="1">
    <citation type="submission" date="2016-06" db="EMBL/GenBank/DDBJ databases">
        <authorList>
            <person name="Varghese N."/>
            <person name="Submissions Spin"/>
        </authorList>
    </citation>
    <scope>NUCLEOTIDE SEQUENCE [LARGE SCALE GENOMIC DNA]</scope>
    <source>
        <strain evidence="3">DSM 45794</strain>
    </source>
</reference>
<dbReference type="EMBL" id="FLRH01000004">
    <property type="protein sequence ID" value="SBT67996.1"/>
    <property type="molecule type" value="Genomic_DNA"/>
</dbReference>
<evidence type="ECO:0000259" key="1">
    <source>
        <dbReference type="Pfam" id="PF13360"/>
    </source>
</evidence>
<feature type="domain" description="Pyrrolo-quinoline quinone repeat" evidence="1">
    <location>
        <begin position="167"/>
        <end position="303"/>
    </location>
</feature>
<dbReference type="STRING" id="946078.GA0070622_5085"/>
<dbReference type="SUPFAM" id="SSF50998">
    <property type="entry name" value="Quinoprotein alcohol dehydrogenase-like"/>
    <property type="match status" value="1"/>
</dbReference>
<dbReference type="OrthoDB" id="3757373at2"/>
<protein>
    <submittedName>
        <fullName evidence="2">Outer membrane protein assembly factor BamB, contains PQQ-like beta-propeller repeat</fullName>
    </submittedName>
</protein>